<evidence type="ECO:0000256" key="5">
    <source>
        <dbReference type="ARBA" id="ARBA00022777"/>
    </source>
</evidence>
<feature type="domain" description="FHA" evidence="12">
    <location>
        <begin position="67"/>
        <end position="120"/>
    </location>
</feature>
<dbReference type="FunCoup" id="G4TB49">
    <property type="interactions" value="153"/>
</dbReference>
<keyword evidence="4 8" id="KW-0547">Nucleotide-binding</keyword>
<dbReference type="Pfam" id="PF00069">
    <property type="entry name" value="Pkinase"/>
    <property type="match status" value="1"/>
</dbReference>
<dbReference type="InterPro" id="IPR008271">
    <property type="entry name" value="Ser/Thr_kinase_AS"/>
</dbReference>
<dbReference type="SUPFAM" id="SSF49879">
    <property type="entry name" value="SMAD/FHA domain"/>
    <property type="match status" value="1"/>
</dbReference>
<gene>
    <name evidence="14" type="ORF">PIIN_02413</name>
</gene>
<dbReference type="InterPro" id="IPR030616">
    <property type="entry name" value="Aur-like"/>
</dbReference>
<dbReference type="InterPro" id="IPR017441">
    <property type="entry name" value="Protein_kinase_ATP_BS"/>
</dbReference>
<comment type="caution">
    <text evidence="14">The sequence shown here is derived from an EMBL/GenBank/DDBJ whole genome shotgun (WGS) entry which is preliminary data.</text>
</comment>
<evidence type="ECO:0000256" key="2">
    <source>
        <dbReference type="ARBA" id="ARBA00022527"/>
    </source>
</evidence>
<dbReference type="EMBL" id="CAFZ01000035">
    <property type="protein sequence ID" value="CCA68550.1"/>
    <property type="molecule type" value="Genomic_DNA"/>
</dbReference>
<feature type="binding site" evidence="8">
    <location>
        <position position="298"/>
    </location>
    <ligand>
        <name>ATP</name>
        <dbReference type="ChEBI" id="CHEBI:30616"/>
    </ligand>
</feature>
<name>G4TB49_SERID</name>
<keyword evidence="5 14" id="KW-0418">Kinase</keyword>
<dbReference type="OMA" id="HKHLGYV"/>
<keyword evidence="3" id="KW-0808">Transferase</keyword>
<dbReference type="OrthoDB" id="40902at2759"/>
<dbReference type="SMART" id="SM00220">
    <property type="entry name" value="S_TKc"/>
    <property type="match status" value="1"/>
</dbReference>
<keyword evidence="15" id="KW-1185">Reference proteome</keyword>
<evidence type="ECO:0000256" key="3">
    <source>
        <dbReference type="ARBA" id="ARBA00022679"/>
    </source>
</evidence>
<evidence type="ECO:0000256" key="8">
    <source>
        <dbReference type="PIRSR" id="PIRSR630616-2"/>
    </source>
</evidence>
<evidence type="ECO:0000256" key="7">
    <source>
        <dbReference type="PIRSR" id="PIRSR630616-1"/>
    </source>
</evidence>
<sequence length="464" mass="51892">MPATTITNPDASLSTLKDKKRKIVDEDASPVKKKRVVPAESTAAVLSTRNAKTGRVDKLFVKVGYPVLLGRRSSCDYVLHEPSVSSKHCVIHAVKSDSGNVGIVCQDYSSNGVLINGHVFTGKQSLLLMEGDVLTLPNSQSFTCQQFLSHYIQANNGLEGPSRVGNYIITGKRLGSGAYSSVHLAVDVKTARQAACKTIIRKTQADIDDVLREVRLLRQLRHPNINAVYGFHTSGVNLQAIHSWTMGFLCEGEAKYIAWQLMQGLEYIYERRISHRDLKPENVLLCTPGSFPRVVIADFGLARENSYEPTANVAGTVSYLPPEAINALAWREMYSSETTDSWALGLLVFIMLQGFHPFDPIGRSKESRYPYNNVGELDTPAHSEEVVRRRIVQKEKVFKAEDWVELALGANPEDFSRDFISALLIRDIQKRAKIRDAMHHPWITRDIASLKAAYLRYVEQPHTR</sequence>
<feature type="binding site" evidence="8">
    <location>
        <begin position="281"/>
        <end position="282"/>
    </location>
    <ligand>
        <name>ATP</name>
        <dbReference type="ChEBI" id="CHEBI:30616"/>
    </ligand>
</feature>
<dbReference type="PROSITE" id="PS50006">
    <property type="entry name" value="FHA_DOMAIN"/>
    <property type="match status" value="1"/>
</dbReference>
<evidence type="ECO:0000256" key="11">
    <source>
        <dbReference type="RuleBase" id="RU000304"/>
    </source>
</evidence>
<evidence type="ECO:0000313" key="14">
    <source>
        <dbReference type="EMBL" id="CCA68550.1"/>
    </source>
</evidence>
<evidence type="ECO:0000313" key="15">
    <source>
        <dbReference type="Proteomes" id="UP000007148"/>
    </source>
</evidence>
<dbReference type="SMART" id="SM00240">
    <property type="entry name" value="FHA"/>
    <property type="match status" value="1"/>
</dbReference>
<evidence type="ECO:0000256" key="1">
    <source>
        <dbReference type="ARBA" id="ARBA00005575"/>
    </source>
</evidence>
<dbReference type="STRING" id="1109443.G4TB49"/>
<dbReference type="PROSITE" id="PS50011">
    <property type="entry name" value="PROTEIN_KINASE_DOM"/>
    <property type="match status" value="1"/>
</dbReference>
<dbReference type="InterPro" id="IPR011009">
    <property type="entry name" value="Kinase-like_dom_sf"/>
</dbReference>
<evidence type="ECO:0000256" key="10">
    <source>
        <dbReference type="PROSITE-ProRule" id="PRU10141"/>
    </source>
</evidence>
<dbReference type="GO" id="GO:0005524">
    <property type="term" value="F:ATP binding"/>
    <property type="evidence" value="ECO:0007669"/>
    <property type="project" value="UniProtKB-UniRule"/>
</dbReference>
<dbReference type="InterPro" id="IPR000253">
    <property type="entry name" value="FHA_dom"/>
</dbReference>
<dbReference type="HOGENOM" id="CLU_000288_63_0_1"/>
<dbReference type="InterPro" id="IPR000719">
    <property type="entry name" value="Prot_kinase_dom"/>
</dbReference>
<dbReference type="GO" id="GO:0004674">
    <property type="term" value="F:protein serine/threonine kinase activity"/>
    <property type="evidence" value="ECO:0007669"/>
    <property type="project" value="UniProtKB-KW"/>
</dbReference>
<dbReference type="Proteomes" id="UP000007148">
    <property type="component" value="Unassembled WGS sequence"/>
</dbReference>
<evidence type="ECO:0000259" key="12">
    <source>
        <dbReference type="PROSITE" id="PS50006"/>
    </source>
</evidence>
<feature type="domain" description="Protein kinase" evidence="13">
    <location>
        <begin position="168"/>
        <end position="443"/>
    </location>
</feature>
<feature type="binding site" evidence="8">
    <location>
        <position position="197"/>
    </location>
    <ligand>
        <name>ATP</name>
        <dbReference type="ChEBI" id="CHEBI:30616"/>
    </ligand>
</feature>
<feature type="cross-link" description="Glycyl lysine isopeptide (Lys-Gly) (interchain with G-Cter in SUMO2)" evidence="9">
    <location>
        <position position="279"/>
    </location>
</feature>
<keyword evidence="2 11" id="KW-0723">Serine/threonine-protein kinase</keyword>
<dbReference type="Gene3D" id="3.30.200.20">
    <property type="entry name" value="Phosphorylase Kinase, domain 1"/>
    <property type="match status" value="1"/>
</dbReference>
<keyword evidence="6 8" id="KW-0067">ATP-binding</keyword>
<proteinExistence type="inferred from homology"/>
<evidence type="ECO:0000259" key="13">
    <source>
        <dbReference type="PROSITE" id="PS50011"/>
    </source>
</evidence>
<dbReference type="Pfam" id="PF00498">
    <property type="entry name" value="FHA"/>
    <property type="match status" value="1"/>
</dbReference>
<reference evidence="14 15" key="1">
    <citation type="journal article" date="2011" name="PLoS Pathog.">
        <title>Endophytic Life Strategies Decoded by Genome and Transcriptome Analyses of the Mutualistic Root Symbiont Piriformospora indica.</title>
        <authorList>
            <person name="Zuccaro A."/>
            <person name="Lahrmann U."/>
            <person name="Guldener U."/>
            <person name="Langen G."/>
            <person name="Pfiffi S."/>
            <person name="Biedenkopf D."/>
            <person name="Wong P."/>
            <person name="Samans B."/>
            <person name="Grimm C."/>
            <person name="Basiewicz M."/>
            <person name="Murat C."/>
            <person name="Martin F."/>
            <person name="Kogel K.H."/>
        </authorList>
    </citation>
    <scope>NUCLEOTIDE SEQUENCE [LARGE SCALE GENOMIC DNA]</scope>
    <source>
        <strain evidence="14 15">DSM 11827</strain>
    </source>
</reference>
<evidence type="ECO:0000256" key="6">
    <source>
        <dbReference type="ARBA" id="ARBA00022840"/>
    </source>
</evidence>
<dbReference type="PANTHER" id="PTHR24350">
    <property type="entry name" value="SERINE/THREONINE-PROTEIN KINASE IAL-RELATED"/>
    <property type="match status" value="1"/>
</dbReference>
<evidence type="ECO:0000256" key="9">
    <source>
        <dbReference type="PIRSR" id="PIRSR630616-3"/>
    </source>
</evidence>
<comment type="similarity">
    <text evidence="1">Belongs to the protein kinase superfamily. CAMK Ser/Thr protein kinase family. CHEK2 subfamily.</text>
</comment>
<dbReference type="eggNOG" id="KOG0032">
    <property type="taxonomic scope" value="Eukaryota"/>
</dbReference>
<dbReference type="PROSITE" id="PS00107">
    <property type="entry name" value="PROTEIN_KINASE_ATP"/>
    <property type="match status" value="1"/>
</dbReference>
<dbReference type="SUPFAM" id="SSF56112">
    <property type="entry name" value="Protein kinase-like (PK-like)"/>
    <property type="match status" value="1"/>
</dbReference>
<dbReference type="InterPro" id="IPR008984">
    <property type="entry name" value="SMAD_FHA_dom_sf"/>
</dbReference>
<dbReference type="InParanoid" id="G4TB49"/>
<dbReference type="PROSITE" id="PS00108">
    <property type="entry name" value="PROTEIN_KINASE_ST"/>
    <property type="match status" value="1"/>
</dbReference>
<feature type="binding site" evidence="10">
    <location>
        <position position="202"/>
    </location>
    <ligand>
        <name>ATP</name>
        <dbReference type="ChEBI" id="CHEBI:30616"/>
    </ligand>
</feature>
<protein>
    <submittedName>
        <fullName evidence="14">Related to serine/threonine-protein kinase Chk2</fullName>
    </submittedName>
</protein>
<accession>G4TB49</accession>
<evidence type="ECO:0000256" key="4">
    <source>
        <dbReference type="ARBA" id="ARBA00022741"/>
    </source>
</evidence>
<dbReference type="Gene3D" id="1.10.510.10">
    <property type="entry name" value="Transferase(Phosphotransferase) domain 1"/>
    <property type="match status" value="1"/>
</dbReference>
<dbReference type="Gene3D" id="2.60.200.20">
    <property type="match status" value="1"/>
</dbReference>
<feature type="active site" description="Proton acceptor" evidence="7">
    <location>
        <position position="277"/>
    </location>
</feature>
<organism evidence="14 15">
    <name type="scientific">Serendipita indica (strain DSM 11827)</name>
    <name type="common">Root endophyte fungus</name>
    <name type="synonym">Piriformospora indica</name>
    <dbReference type="NCBI Taxonomy" id="1109443"/>
    <lineage>
        <taxon>Eukaryota</taxon>
        <taxon>Fungi</taxon>
        <taxon>Dikarya</taxon>
        <taxon>Basidiomycota</taxon>
        <taxon>Agaricomycotina</taxon>
        <taxon>Agaricomycetes</taxon>
        <taxon>Sebacinales</taxon>
        <taxon>Serendipitaceae</taxon>
        <taxon>Serendipita</taxon>
    </lineage>
</organism>
<dbReference type="AlphaFoldDB" id="G4TB49"/>